<dbReference type="Proteomes" id="UP000030750">
    <property type="component" value="Unassembled WGS sequence"/>
</dbReference>
<name>U6LR26_9EIME</name>
<dbReference type="GO" id="GO:0006995">
    <property type="term" value="P:cellular response to nitrogen starvation"/>
    <property type="evidence" value="ECO:0007669"/>
    <property type="project" value="TreeGrafter"/>
</dbReference>
<dbReference type="InterPro" id="IPR040455">
    <property type="entry name" value="Atg6_BARA"/>
</dbReference>
<evidence type="ECO:0000313" key="4">
    <source>
        <dbReference type="EMBL" id="CDJ50260.1"/>
    </source>
</evidence>
<dbReference type="GO" id="GO:0045324">
    <property type="term" value="P:late endosome to vacuole transport"/>
    <property type="evidence" value="ECO:0007669"/>
    <property type="project" value="TreeGrafter"/>
</dbReference>
<dbReference type="EMBL" id="HG712140">
    <property type="protein sequence ID" value="CDJ50260.1"/>
    <property type="molecule type" value="Genomic_DNA"/>
</dbReference>
<dbReference type="GO" id="GO:0000407">
    <property type="term" value="C:phagophore assembly site"/>
    <property type="evidence" value="ECO:0007669"/>
    <property type="project" value="TreeGrafter"/>
</dbReference>
<feature type="region of interest" description="Disordered" evidence="2">
    <location>
        <begin position="37"/>
        <end position="136"/>
    </location>
</feature>
<dbReference type="AlphaFoldDB" id="U6LR26"/>
<evidence type="ECO:0000256" key="1">
    <source>
        <dbReference type="ARBA" id="ARBA00005965"/>
    </source>
</evidence>
<evidence type="ECO:0000256" key="2">
    <source>
        <dbReference type="SAM" id="MobiDB-lite"/>
    </source>
</evidence>
<feature type="compositionally biased region" description="Low complexity" evidence="2">
    <location>
        <begin position="92"/>
        <end position="126"/>
    </location>
</feature>
<dbReference type="GO" id="GO:0043548">
    <property type="term" value="F:phosphatidylinositol 3-kinase binding"/>
    <property type="evidence" value="ECO:0007669"/>
    <property type="project" value="TreeGrafter"/>
</dbReference>
<evidence type="ECO:0000313" key="5">
    <source>
        <dbReference type="Proteomes" id="UP000030750"/>
    </source>
</evidence>
<gene>
    <name evidence="4" type="ORF">EBH_0032220</name>
</gene>
<dbReference type="Pfam" id="PF04111">
    <property type="entry name" value="APG6"/>
    <property type="match status" value="1"/>
</dbReference>
<reference evidence="4" key="1">
    <citation type="submission" date="2013-10" db="EMBL/GenBank/DDBJ databases">
        <title>Genomic analysis of the causative agents of coccidiosis in chickens.</title>
        <authorList>
            <person name="Reid A.J."/>
            <person name="Blake D."/>
            <person name="Billington K."/>
            <person name="Browne H."/>
            <person name="Dunn M."/>
            <person name="Hung S."/>
            <person name="Kawahara F."/>
            <person name="Miranda-Saavedra D."/>
            <person name="Mourier T."/>
            <person name="Nagra H."/>
            <person name="Otto T.D."/>
            <person name="Rawlings N."/>
            <person name="Sanchez A."/>
            <person name="Sanders M."/>
            <person name="Subramaniam C."/>
            <person name="Tay Y."/>
            <person name="Dear P."/>
            <person name="Doerig C."/>
            <person name="Gruber A."/>
            <person name="Parkinson J."/>
            <person name="Shirley M."/>
            <person name="Wan K.L."/>
            <person name="Berriman M."/>
            <person name="Tomley F."/>
            <person name="Pain A."/>
        </authorList>
    </citation>
    <scope>NUCLEOTIDE SEQUENCE [LARGE SCALE GENOMIC DNA]</scope>
    <source>
        <strain evidence="4">Houghton</strain>
    </source>
</reference>
<evidence type="ECO:0000259" key="3">
    <source>
        <dbReference type="Pfam" id="PF04111"/>
    </source>
</evidence>
<dbReference type="VEuPathDB" id="ToxoDB:EBH_0032220"/>
<proteinExistence type="inferred from homology"/>
<dbReference type="GO" id="GO:0000045">
    <property type="term" value="P:autophagosome assembly"/>
    <property type="evidence" value="ECO:0007669"/>
    <property type="project" value="TreeGrafter"/>
</dbReference>
<dbReference type="PANTHER" id="PTHR12768:SF4">
    <property type="entry name" value="BECLIN-1"/>
    <property type="match status" value="1"/>
</dbReference>
<organism evidence="4 5">
    <name type="scientific">Eimeria brunetti</name>
    <dbReference type="NCBI Taxonomy" id="51314"/>
    <lineage>
        <taxon>Eukaryota</taxon>
        <taxon>Sar</taxon>
        <taxon>Alveolata</taxon>
        <taxon>Apicomplexa</taxon>
        <taxon>Conoidasida</taxon>
        <taxon>Coccidia</taxon>
        <taxon>Eucoccidiorida</taxon>
        <taxon>Eimeriorina</taxon>
        <taxon>Eimeriidae</taxon>
        <taxon>Eimeria</taxon>
    </lineage>
</organism>
<comment type="similarity">
    <text evidence="1">Belongs to the beclin family.</text>
</comment>
<dbReference type="Gene3D" id="1.10.418.40">
    <property type="entry name" value="Autophagy protein 6/Beclin 1"/>
    <property type="match status" value="1"/>
</dbReference>
<accession>U6LR26</accession>
<dbReference type="GO" id="GO:0034271">
    <property type="term" value="C:phosphatidylinositol 3-kinase complex, class III, type I"/>
    <property type="evidence" value="ECO:0007669"/>
    <property type="project" value="TreeGrafter"/>
</dbReference>
<dbReference type="OrthoDB" id="20368at2759"/>
<dbReference type="GO" id="GO:0000423">
    <property type="term" value="P:mitophagy"/>
    <property type="evidence" value="ECO:0007669"/>
    <property type="project" value="TreeGrafter"/>
</dbReference>
<reference evidence="4" key="2">
    <citation type="submission" date="2013-10" db="EMBL/GenBank/DDBJ databases">
        <authorList>
            <person name="Aslett M."/>
        </authorList>
    </citation>
    <scope>NUCLEOTIDE SEQUENCE [LARGE SCALE GENOMIC DNA]</scope>
    <source>
        <strain evidence="4">Houghton</strain>
    </source>
</reference>
<dbReference type="InterPro" id="IPR038274">
    <property type="entry name" value="Atg6/Beclin_C_sf"/>
</dbReference>
<dbReference type="GO" id="GO:0034272">
    <property type="term" value="C:phosphatidylinositol 3-kinase complex, class III, type II"/>
    <property type="evidence" value="ECO:0007669"/>
    <property type="project" value="TreeGrafter"/>
</dbReference>
<dbReference type="InterPro" id="IPR007243">
    <property type="entry name" value="Atg6/Beclin"/>
</dbReference>
<dbReference type="PANTHER" id="PTHR12768">
    <property type="entry name" value="BECLIN 1"/>
    <property type="match status" value="1"/>
</dbReference>
<feature type="domain" description="Atg6 BARA" evidence="3">
    <location>
        <begin position="296"/>
        <end position="480"/>
    </location>
</feature>
<feature type="region of interest" description="Disordered" evidence="2">
    <location>
        <begin position="187"/>
        <end position="210"/>
    </location>
</feature>
<dbReference type="GO" id="GO:0030674">
    <property type="term" value="F:protein-macromolecule adaptor activity"/>
    <property type="evidence" value="ECO:0007669"/>
    <property type="project" value="TreeGrafter"/>
</dbReference>
<protein>
    <submittedName>
        <fullName evidence="4">Beclin 1, putative</fullName>
    </submittedName>
</protein>
<sequence>MESPSSPLQPLPRASFVCESCSRHVVVVLDSGAHLLNTTPQTDRQSKREVSVPPGAGRPVPLQFQCRDGGTLYPNDAGPAPPSTSDAAQSALHQPLQQELQQQLQLPASSVNGSSSSLSASCGVSPFTEPAGPSGLPVSVEEAAAADSGMMYPLCAACLEADIAEVEPSTAHEKRLIRKYERALRRLQRQSAKSPPPSDDAAEAAPKTAASTLAELQQLEEEERKLEAEISAIEASTAQKELQKRAIVSELAELHMWHVEFWLLYTNHWLRMMRHGERKLAMERLFVYIGSELRRLKRLNVVTDAFHIWTYKFLPSINKCRIGRISSPSCPSWAEVNTGWGYLCMLLDVFYRKCQAHPSNYRLVPRGQFSKKDGAALPLHGGGGEVGLSRFFYSNKRFDSAMMAYLECVKELYDLLVTAAEDRSKERAMCRLLPFPELPYEIDGDRVGGFSIRLQLNQDERWTKALKLLLIDMKWLLEYIERICLVTGAAP</sequence>
<keyword evidence="5" id="KW-1185">Reference proteome</keyword>